<accession>A0A915KM24</accession>
<keyword evidence="1" id="KW-1185">Reference proteome</keyword>
<dbReference type="AlphaFoldDB" id="A0A915KM24"/>
<name>A0A915KM24_ROMCU</name>
<evidence type="ECO:0000313" key="2">
    <source>
        <dbReference type="WBParaSite" id="nRc.2.0.1.t39831-RA"/>
    </source>
</evidence>
<organism evidence="1 2">
    <name type="scientific">Romanomermis culicivorax</name>
    <name type="common">Nematode worm</name>
    <dbReference type="NCBI Taxonomy" id="13658"/>
    <lineage>
        <taxon>Eukaryota</taxon>
        <taxon>Metazoa</taxon>
        <taxon>Ecdysozoa</taxon>
        <taxon>Nematoda</taxon>
        <taxon>Enoplea</taxon>
        <taxon>Dorylaimia</taxon>
        <taxon>Mermithida</taxon>
        <taxon>Mermithoidea</taxon>
        <taxon>Mermithidae</taxon>
        <taxon>Romanomermis</taxon>
    </lineage>
</organism>
<reference evidence="2" key="1">
    <citation type="submission" date="2022-11" db="UniProtKB">
        <authorList>
            <consortium name="WormBaseParasite"/>
        </authorList>
    </citation>
    <scope>IDENTIFICATION</scope>
</reference>
<dbReference type="Proteomes" id="UP000887565">
    <property type="component" value="Unplaced"/>
</dbReference>
<dbReference type="WBParaSite" id="nRc.2.0.1.t39831-RA">
    <property type="protein sequence ID" value="nRc.2.0.1.t39831-RA"/>
    <property type="gene ID" value="nRc.2.0.1.g39831"/>
</dbReference>
<proteinExistence type="predicted"/>
<evidence type="ECO:0000313" key="1">
    <source>
        <dbReference type="Proteomes" id="UP000887565"/>
    </source>
</evidence>
<sequence length="74" mass="8722">TQSTVLNDRIDETRKQENEETTGITIGSLYGTVKASQSADNIFIMQKKYYRFKDAFYEKYFQVDCISRDHSLRK</sequence>
<protein>
    <submittedName>
        <fullName evidence="2">Uncharacterized protein</fullName>
    </submittedName>
</protein>